<sequence>MWDEGCPGAAAAITGASALIYIILRSRKWQTEQGGKDVPGSRHKVGTLGQVSSHEKSDVHVGGKTEPQRESKDHQEKNNYVSYKNLNGHVPANEDSDLSPDDFAPRSEGFVDGEKEKTSKEINTDKCGSPEEVPSNAGNETQDNCKETTVKVDVLTSCIVTLNATSCLGDECQLEDKERPVNDELEIEGNKEEIDGKHVDVIPSKESEVVQHLESAKPDTAETPGSSPNSTSESSIIHMPEDASTGEKEADQACQQDDNYSTDRDMQEDIVHVTKHKEAYKGGLRKGQEERKGAPPRNEVPPELKTNNNVSHTKENSQTVGVEPATTDLENYPISEPDSHNCDSQSLKSIDSGQGSIEVEPETVFNPSACPVFSQEQFLFYEFEIPQTLVGRLIGRKGAFVNKIKATTDATLIVYPHKNRRLKLCSVEGTRQQVDAAIRMIRDHFPLDRYPDVTLEQVSGRAPVQPAVQPTVNTQAMQIELTAGVVVEVRVSSVMSGGELWVQQPLHPSFSALQRLHSCMNLNYGDGSNTPPLPVPIQEGTVCVGHVARQWMRCQVLSCTEESAMAVLLDVGGVLNLPTSDLRQIRYDYMTLPFQASQCLLHGIQPVGEDGWDDTSAAVLEELVSGTILFTTVVSYTEDGVPLVNLYRRQQDQYINLNEKMVHLGHAKWIAPPSAS</sequence>
<keyword evidence="1" id="KW-0694">RNA-binding</keyword>
<dbReference type="Pfam" id="PF00567">
    <property type="entry name" value="TUDOR"/>
    <property type="match status" value="1"/>
</dbReference>
<feature type="compositionally biased region" description="Basic and acidic residues" evidence="2">
    <location>
        <begin position="208"/>
        <end position="220"/>
    </location>
</feature>
<dbReference type="InterPro" id="IPR036612">
    <property type="entry name" value="KH_dom_type_1_sf"/>
</dbReference>
<dbReference type="SUPFAM" id="SSF63748">
    <property type="entry name" value="Tudor/PWWP/MBT"/>
    <property type="match status" value="1"/>
</dbReference>
<gene>
    <name evidence="4" type="ORF">C7M84_009981</name>
</gene>
<feature type="region of interest" description="Disordered" evidence="2">
    <location>
        <begin position="31"/>
        <end position="143"/>
    </location>
</feature>
<dbReference type="Gene3D" id="3.30.1370.10">
    <property type="entry name" value="K Homology domain, type 1"/>
    <property type="match status" value="1"/>
</dbReference>
<dbReference type="GO" id="GO:0005739">
    <property type="term" value="C:mitochondrion"/>
    <property type="evidence" value="ECO:0007669"/>
    <property type="project" value="UniProtKB-ARBA"/>
</dbReference>
<comment type="caution">
    <text evidence="4">The sequence shown here is derived from an EMBL/GenBank/DDBJ whole genome shotgun (WGS) entry which is preliminary data.</text>
</comment>
<keyword evidence="5" id="KW-1185">Reference proteome</keyword>
<dbReference type="InterPro" id="IPR047367">
    <property type="entry name" value="Tudor_AKAP1"/>
</dbReference>
<dbReference type="CDD" id="cd20407">
    <property type="entry name" value="Tudor_AKAP1"/>
    <property type="match status" value="1"/>
</dbReference>
<feature type="compositionally biased region" description="Polar residues" evidence="2">
    <location>
        <begin position="305"/>
        <end position="320"/>
    </location>
</feature>
<dbReference type="PANTHER" id="PTHR22948">
    <property type="entry name" value="TUDOR DOMAIN CONTAINING PROTEIN"/>
    <property type="match status" value="1"/>
</dbReference>
<dbReference type="InterPro" id="IPR004087">
    <property type="entry name" value="KH_dom"/>
</dbReference>
<feature type="compositionally biased region" description="Basic and acidic residues" evidence="2">
    <location>
        <begin position="261"/>
        <end position="293"/>
    </location>
</feature>
<dbReference type="OrthoDB" id="10069557at2759"/>
<proteinExistence type="predicted"/>
<dbReference type="GO" id="GO:0003723">
    <property type="term" value="F:RNA binding"/>
    <property type="evidence" value="ECO:0007669"/>
    <property type="project" value="UniProtKB-UniRule"/>
</dbReference>
<feature type="compositionally biased region" description="Basic and acidic residues" evidence="2">
    <location>
        <begin position="53"/>
        <end position="77"/>
    </location>
</feature>
<dbReference type="PROSITE" id="PS50084">
    <property type="entry name" value="KH_TYPE_1"/>
    <property type="match status" value="1"/>
</dbReference>
<dbReference type="EMBL" id="QCYY01002265">
    <property type="protein sequence ID" value="ROT71678.1"/>
    <property type="molecule type" value="Genomic_DNA"/>
</dbReference>
<feature type="compositionally biased region" description="Polar residues" evidence="2">
    <location>
        <begin position="342"/>
        <end position="353"/>
    </location>
</feature>
<evidence type="ECO:0000313" key="4">
    <source>
        <dbReference type="EMBL" id="ROT71678.1"/>
    </source>
</evidence>
<dbReference type="PANTHER" id="PTHR22948:SF65">
    <property type="entry name" value="A-KINASE ANCHORING PROTEIN 1"/>
    <property type="match status" value="1"/>
</dbReference>
<name>A0A423T625_PENVA</name>
<feature type="region of interest" description="Disordered" evidence="2">
    <location>
        <begin position="208"/>
        <end position="353"/>
    </location>
</feature>
<dbReference type="InterPro" id="IPR035437">
    <property type="entry name" value="SNase_OB-fold_sf"/>
</dbReference>
<reference evidence="4 5" key="2">
    <citation type="submission" date="2019-01" db="EMBL/GenBank/DDBJ databases">
        <title>The decoding of complex shrimp genome reveals the adaptation for benthos swimmer, frequently molting mechanism and breeding impact on genome.</title>
        <authorList>
            <person name="Sun Y."/>
            <person name="Gao Y."/>
            <person name="Yu Y."/>
        </authorList>
    </citation>
    <scope>NUCLEOTIDE SEQUENCE [LARGE SCALE GENOMIC DNA]</scope>
    <source>
        <tissue evidence="4">Muscle</tissue>
    </source>
</reference>
<accession>A0A423T625</accession>
<dbReference type="InterPro" id="IPR047368">
    <property type="entry name" value="KH-I_AKAP1"/>
</dbReference>
<dbReference type="Gene3D" id="2.40.50.90">
    <property type="match status" value="1"/>
</dbReference>
<evidence type="ECO:0000256" key="1">
    <source>
        <dbReference type="PROSITE-ProRule" id="PRU00117"/>
    </source>
</evidence>
<feature type="compositionally biased region" description="Basic and acidic residues" evidence="2">
    <location>
        <begin position="239"/>
        <end position="251"/>
    </location>
</feature>
<dbReference type="SMART" id="SM00322">
    <property type="entry name" value="KH"/>
    <property type="match status" value="1"/>
</dbReference>
<organism evidence="4 5">
    <name type="scientific">Penaeus vannamei</name>
    <name type="common">Whiteleg shrimp</name>
    <name type="synonym">Litopenaeus vannamei</name>
    <dbReference type="NCBI Taxonomy" id="6689"/>
    <lineage>
        <taxon>Eukaryota</taxon>
        <taxon>Metazoa</taxon>
        <taxon>Ecdysozoa</taxon>
        <taxon>Arthropoda</taxon>
        <taxon>Crustacea</taxon>
        <taxon>Multicrustacea</taxon>
        <taxon>Malacostraca</taxon>
        <taxon>Eumalacostraca</taxon>
        <taxon>Eucarida</taxon>
        <taxon>Decapoda</taxon>
        <taxon>Dendrobranchiata</taxon>
        <taxon>Penaeoidea</taxon>
        <taxon>Penaeidae</taxon>
        <taxon>Penaeus</taxon>
    </lineage>
</organism>
<dbReference type="Pfam" id="PF00013">
    <property type="entry name" value="KH_1"/>
    <property type="match status" value="1"/>
</dbReference>
<dbReference type="InterPro" id="IPR002999">
    <property type="entry name" value="Tudor"/>
</dbReference>
<feature type="domain" description="K Homology" evidence="3">
    <location>
        <begin position="377"/>
        <end position="446"/>
    </location>
</feature>
<evidence type="ECO:0000256" key="2">
    <source>
        <dbReference type="SAM" id="MobiDB-lite"/>
    </source>
</evidence>
<dbReference type="InterPro" id="IPR004088">
    <property type="entry name" value="KH_dom_type_1"/>
</dbReference>
<dbReference type="AlphaFoldDB" id="A0A423T625"/>
<feature type="compositionally biased region" description="Basic and acidic residues" evidence="2">
    <location>
        <begin position="112"/>
        <end position="124"/>
    </location>
</feature>
<dbReference type="CDD" id="cd22395">
    <property type="entry name" value="KH-I_AKAP1"/>
    <property type="match status" value="1"/>
</dbReference>
<dbReference type="STRING" id="6689.A0A423T625"/>
<feature type="compositionally biased region" description="Low complexity" evidence="2">
    <location>
        <begin position="222"/>
        <end position="235"/>
    </location>
</feature>
<dbReference type="GO" id="GO:0010468">
    <property type="term" value="P:regulation of gene expression"/>
    <property type="evidence" value="ECO:0007669"/>
    <property type="project" value="UniProtKB-ARBA"/>
</dbReference>
<evidence type="ECO:0000259" key="3">
    <source>
        <dbReference type="SMART" id="SM00322"/>
    </source>
</evidence>
<dbReference type="Gene3D" id="2.30.30.140">
    <property type="match status" value="1"/>
</dbReference>
<protein>
    <submittedName>
        <fullName evidence="4">Putative KH domain-containing protein C56G2.1</fullName>
    </submittedName>
</protein>
<dbReference type="SUPFAM" id="SSF54791">
    <property type="entry name" value="Eukaryotic type KH-domain (KH-domain type I)"/>
    <property type="match status" value="1"/>
</dbReference>
<reference evidence="4 5" key="1">
    <citation type="submission" date="2018-04" db="EMBL/GenBank/DDBJ databases">
        <authorList>
            <person name="Zhang X."/>
            <person name="Yuan J."/>
            <person name="Li F."/>
            <person name="Xiang J."/>
        </authorList>
    </citation>
    <scope>NUCLEOTIDE SEQUENCE [LARGE SCALE GENOMIC DNA]</scope>
    <source>
        <tissue evidence="4">Muscle</tissue>
    </source>
</reference>
<dbReference type="Proteomes" id="UP000283509">
    <property type="component" value="Unassembled WGS sequence"/>
</dbReference>
<dbReference type="InterPro" id="IPR050621">
    <property type="entry name" value="Tudor_domain_containing"/>
</dbReference>
<evidence type="ECO:0000313" key="5">
    <source>
        <dbReference type="Proteomes" id="UP000283509"/>
    </source>
</evidence>